<keyword evidence="6" id="KW-1133">Transmembrane helix</keyword>
<evidence type="ECO:0000256" key="12">
    <source>
        <dbReference type="SAM" id="SignalP"/>
    </source>
</evidence>
<evidence type="ECO:0000256" key="2">
    <source>
        <dbReference type="ARBA" id="ARBA00006068"/>
    </source>
</evidence>
<keyword evidence="9" id="KW-0804">Transcription</keyword>
<dbReference type="Pfam" id="PF03816">
    <property type="entry name" value="LytR_cpsA_psr"/>
    <property type="match status" value="1"/>
</dbReference>
<dbReference type="GO" id="GO:0071555">
    <property type="term" value="P:cell wall organization"/>
    <property type="evidence" value="ECO:0007669"/>
    <property type="project" value="UniProtKB-KW"/>
</dbReference>
<dbReference type="Proteomes" id="UP000322139">
    <property type="component" value="Unassembled WGS sequence"/>
</dbReference>
<dbReference type="Gene3D" id="3.40.630.190">
    <property type="entry name" value="LCP protein"/>
    <property type="match status" value="1"/>
</dbReference>
<dbReference type="NCBIfam" id="TIGR00350">
    <property type="entry name" value="lytR_cpsA_psr"/>
    <property type="match status" value="1"/>
</dbReference>
<protein>
    <recommendedName>
        <fullName evidence="11">Regulatory protein MsrR</fullName>
    </recommendedName>
</protein>
<dbReference type="InterPro" id="IPR004474">
    <property type="entry name" value="LytR_CpsA_psr"/>
</dbReference>
<dbReference type="RefSeq" id="WP_148974303.1">
    <property type="nucleotide sequence ID" value="NZ_JBNIKU010000001.1"/>
</dbReference>
<evidence type="ECO:0000256" key="6">
    <source>
        <dbReference type="ARBA" id="ARBA00022989"/>
    </source>
</evidence>
<dbReference type="PANTHER" id="PTHR33392">
    <property type="entry name" value="POLYISOPRENYL-TEICHOIC ACID--PEPTIDOGLYCAN TEICHOIC ACID TRANSFERASE TAGU"/>
    <property type="match status" value="1"/>
</dbReference>
<evidence type="ECO:0000256" key="10">
    <source>
        <dbReference type="ARBA" id="ARBA00037178"/>
    </source>
</evidence>
<keyword evidence="8" id="KW-0472">Membrane</keyword>
<feature type="chain" id="PRO_5038940965" description="Regulatory protein MsrR" evidence="12">
    <location>
        <begin position="22"/>
        <end position="300"/>
    </location>
</feature>
<dbReference type="PANTHER" id="PTHR33392:SF8">
    <property type="entry name" value="REGULATORY PROTEIN MSRR"/>
    <property type="match status" value="1"/>
</dbReference>
<evidence type="ECO:0000313" key="14">
    <source>
        <dbReference type="EMBL" id="TYS49150.1"/>
    </source>
</evidence>
<dbReference type="PROSITE" id="PS51257">
    <property type="entry name" value="PROKAR_LIPOPROTEIN"/>
    <property type="match status" value="1"/>
</dbReference>
<gene>
    <name evidence="14" type="ORF">FZD51_07945</name>
</gene>
<keyword evidence="5" id="KW-0735">Signal-anchor</keyword>
<reference evidence="14 15" key="1">
    <citation type="submission" date="2019-08" db="EMBL/GenBank/DDBJ databases">
        <title>Bacillus genomes from the desert of Cuatro Cienegas, Coahuila.</title>
        <authorList>
            <person name="Olmedo-Alvarez G."/>
        </authorList>
    </citation>
    <scope>NUCLEOTIDE SEQUENCE [LARGE SCALE GENOMIC DNA]</scope>
    <source>
        <strain evidence="14 15">CH446_14T</strain>
    </source>
</reference>
<evidence type="ECO:0000313" key="15">
    <source>
        <dbReference type="Proteomes" id="UP000322139"/>
    </source>
</evidence>
<evidence type="ECO:0000256" key="3">
    <source>
        <dbReference type="ARBA" id="ARBA00022475"/>
    </source>
</evidence>
<comment type="caution">
    <text evidence="14">The sequence shown here is derived from an EMBL/GenBank/DDBJ whole genome shotgun (WGS) entry which is preliminary data.</text>
</comment>
<evidence type="ECO:0000256" key="5">
    <source>
        <dbReference type="ARBA" id="ARBA00022968"/>
    </source>
</evidence>
<dbReference type="GO" id="GO:0005886">
    <property type="term" value="C:plasma membrane"/>
    <property type="evidence" value="ECO:0007669"/>
    <property type="project" value="UniProtKB-SubCell"/>
</dbReference>
<evidence type="ECO:0000256" key="1">
    <source>
        <dbReference type="ARBA" id="ARBA00004401"/>
    </source>
</evidence>
<comment type="subcellular location">
    <subcellularLocation>
        <location evidence="1">Cell membrane</location>
        <topology evidence="1">Single-pass type II membrane protein</topology>
    </subcellularLocation>
</comment>
<comment type="similarity">
    <text evidence="2">Belongs to the LytR/CpsA/Psr (LCP) family.</text>
</comment>
<evidence type="ECO:0000259" key="13">
    <source>
        <dbReference type="Pfam" id="PF03816"/>
    </source>
</evidence>
<keyword evidence="12" id="KW-0732">Signal</keyword>
<name>A0A5D4REA7_9BACI</name>
<evidence type="ECO:0000256" key="9">
    <source>
        <dbReference type="ARBA" id="ARBA00023163"/>
    </source>
</evidence>
<dbReference type="EMBL" id="VTER01000004">
    <property type="protein sequence ID" value="TYS49150.1"/>
    <property type="molecule type" value="Genomic_DNA"/>
</dbReference>
<comment type="function">
    <text evidence="10">Involved in SarA attenuation. Affects resistance to oxacillin and teicoplanin, as well as the synthesis of virulence factors.</text>
</comment>
<keyword evidence="7" id="KW-0805">Transcription regulation</keyword>
<feature type="signal peptide" evidence="12">
    <location>
        <begin position="1"/>
        <end position="21"/>
    </location>
</feature>
<proteinExistence type="inferred from homology"/>
<feature type="domain" description="Cell envelope-related transcriptional attenuator" evidence="13">
    <location>
        <begin position="66"/>
        <end position="210"/>
    </location>
</feature>
<evidence type="ECO:0000256" key="4">
    <source>
        <dbReference type="ARBA" id="ARBA00022692"/>
    </source>
</evidence>
<dbReference type="InterPro" id="IPR050922">
    <property type="entry name" value="LytR/CpsA/Psr_CW_biosynth"/>
</dbReference>
<dbReference type="AlphaFoldDB" id="A0A5D4REA7"/>
<sequence>MKKLLLIICFTTLLTACSLPFDNGADEAAPGIPGTSGNEDILYGQGAAGTTFLLIGIDSRGEAHSRSDAILAARYMPKEKEIKLISLMRDSYVEIPGTGKRAKLNHAYYKGGKELLKETVEANFGLKIDYTAIIDFKGFIAAADLIAPEGLELEVSKEMAEDMKLDMQPGKQTLHGEELLSYVRFRHDGESDFGRVERQQEVLAALKNKLTERFSSIEGVLDFPAVVLEAAQYVETDMDADEAVPLAVSYLLNSAENVQTLRIPVSDSFENKLVEEAGAVLEIDLEENKQAIQQFIGEKQ</sequence>
<keyword evidence="3" id="KW-1003">Cell membrane</keyword>
<accession>A0A5D4REA7</accession>
<keyword evidence="4" id="KW-0812">Transmembrane</keyword>
<organism evidence="14 15">
    <name type="scientific">Bacillus infantis</name>
    <dbReference type="NCBI Taxonomy" id="324767"/>
    <lineage>
        <taxon>Bacteria</taxon>
        <taxon>Bacillati</taxon>
        <taxon>Bacillota</taxon>
        <taxon>Bacilli</taxon>
        <taxon>Bacillales</taxon>
        <taxon>Bacillaceae</taxon>
        <taxon>Bacillus</taxon>
    </lineage>
</organism>
<evidence type="ECO:0000256" key="11">
    <source>
        <dbReference type="ARBA" id="ARBA00040752"/>
    </source>
</evidence>
<evidence type="ECO:0000256" key="7">
    <source>
        <dbReference type="ARBA" id="ARBA00023015"/>
    </source>
</evidence>
<evidence type="ECO:0000256" key="8">
    <source>
        <dbReference type="ARBA" id="ARBA00023136"/>
    </source>
</evidence>